<evidence type="ECO:0000313" key="2">
    <source>
        <dbReference type="Proteomes" id="UP001485043"/>
    </source>
</evidence>
<dbReference type="EMBL" id="JALJOV010000499">
    <property type="protein sequence ID" value="KAK9863230.1"/>
    <property type="molecule type" value="Genomic_DNA"/>
</dbReference>
<reference evidence="1 2" key="1">
    <citation type="journal article" date="2024" name="Nat. Commun.">
        <title>Phylogenomics reveals the evolutionary origins of lichenization in chlorophyte algae.</title>
        <authorList>
            <person name="Puginier C."/>
            <person name="Libourel C."/>
            <person name="Otte J."/>
            <person name="Skaloud P."/>
            <person name="Haon M."/>
            <person name="Grisel S."/>
            <person name="Petersen M."/>
            <person name="Berrin J.G."/>
            <person name="Delaux P.M."/>
            <person name="Dal Grande F."/>
            <person name="Keller J."/>
        </authorList>
    </citation>
    <scope>NUCLEOTIDE SEQUENCE [LARGE SCALE GENOMIC DNA]</scope>
    <source>
        <strain evidence="1 2">SAG 2523</strain>
    </source>
</reference>
<proteinExistence type="predicted"/>
<sequence length="188" mass="19825">MGGNLRWVHQSGDAVTLIKAGSSFPADLSSSFHLVSVPANDRDALQPFLAIRHMQAITKKLHSQQQQRSAPRPQLAVRAAGQQITVDIDKPTGLSLGEGKGKGGGLVIKNASGNAAKAGQGRHDDINGTVAQEGCSSAIRPQAHSQPAGARTHICIRFLEYDQQTGKPKGKIQAQAAQVATVVEVWLA</sequence>
<accession>A0AAW1T171</accession>
<evidence type="ECO:0000313" key="1">
    <source>
        <dbReference type="EMBL" id="KAK9863230.1"/>
    </source>
</evidence>
<protein>
    <submittedName>
        <fullName evidence="1">Uncharacterized protein</fullName>
    </submittedName>
</protein>
<comment type="caution">
    <text evidence="1">The sequence shown here is derived from an EMBL/GenBank/DDBJ whole genome shotgun (WGS) entry which is preliminary data.</text>
</comment>
<organism evidence="1 2">
    <name type="scientific">Apatococcus fuscideae</name>
    <dbReference type="NCBI Taxonomy" id="2026836"/>
    <lineage>
        <taxon>Eukaryota</taxon>
        <taxon>Viridiplantae</taxon>
        <taxon>Chlorophyta</taxon>
        <taxon>core chlorophytes</taxon>
        <taxon>Trebouxiophyceae</taxon>
        <taxon>Chlorellales</taxon>
        <taxon>Chlorellaceae</taxon>
        <taxon>Apatococcus</taxon>
    </lineage>
</organism>
<gene>
    <name evidence="1" type="ORF">WJX84_000065</name>
</gene>
<dbReference type="Proteomes" id="UP001485043">
    <property type="component" value="Unassembled WGS sequence"/>
</dbReference>
<name>A0AAW1T171_9CHLO</name>
<dbReference type="AlphaFoldDB" id="A0AAW1T171"/>
<keyword evidence="2" id="KW-1185">Reference proteome</keyword>